<dbReference type="GO" id="GO:0032065">
    <property type="term" value="P:maintenance of protein location in cell cortex"/>
    <property type="evidence" value="ECO:0007669"/>
    <property type="project" value="InterPro"/>
</dbReference>
<feature type="domain" description="PH" evidence="3">
    <location>
        <begin position="2018"/>
        <end position="2129"/>
    </location>
</feature>
<dbReference type="EMBL" id="CP059274">
    <property type="protein sequence ID" value="QLQ82364.1"/>
    <property type="molecule type" value="Genomic_DNA"/>
</dbReference>
<feature type="region of interest" description="Disordered" evidence="2">
    <location>
        <begin position="2149"/>
        <end position="2189"/>
    </location>
</feature>
<feature type="region of interest" description="Disordered" evidence="2">
    <location>
        <begin position="222"/>
        <end position="246"/>
    </location>
</feature>
<dbReference type="CDD" id="cd13365">
    <property type="entry name" value="PH_PLC_plant-like"/>
    <property type="match status" value="1"/>
</dbReference>
<dbReference type="InterPro" id="IPR053005">
    <property type="entry name" value="Nuclear_Pos-Cytoskel_Interact"/>
</dbReference>
<feature type="compositionally biased region" description="Polar residues" evidence="2">
    <location>
        <begin position="1934"/>
        <end position="1951"/>
    </location>
</feature>
<dbReference type="PANTHER" id="PTHR28190">
    <property type="entry name" value="NUCLEAR MIGRATION PROTEIN NUM1"/>
    <property type="match status" value="1"/>
</dbReference>
<evidence type="ECO:0000256" key="2">
    <source>
        <dbReference type="SAM" id="MobiDB-lite"/>
    </source>
</evidence>
<evidence type="ECO:0000313" key="4">
    <source>
        <dbReference type="EMBL" id="QLQ82364.1"/>
    </source>
</evidence>
<evidence type="ECO:0000313" key="5">
    <source>
        <dbReference type="Proteomes" id="UP000510647"/>
    </source>
</evidence>
<feature type="compositionally biased region" description="Basic residues" evidence="2">
    <location>
        <begin position="2167"/>
        <end position="2177"/>
    </location>
</feature>
<keyword evidence="1" id="KW-0175">Coiled coil</keyword>
<gene>
    <name evidence="4" type="ORF">HG537_0H01260</name>
</gene>
<dbReference type="GO" id="GO:0000226">
    <property type="term" value="P:microtubule cytoskeleton organization"/>
    <property type="evidence" value="ECO:0007669"/>
    <property type="project" value="TreeGrafter"/>
</dbReference>
<name>A0A7H9HXA6_9SACH</name>
<feature type="region of interest" description="Disordered" evidence="2">
    <location>
        <begin position="21"/>
        <end position="46"/>
    </location>
</feature>
<reference evidence="4 5" key="1">
    <citation type="submission" date="2020-06" db="EMBL/GenBank/DDBJ databases">
        <title>The yeast mating-type switching endonuclease HO is a domesticated member of an unorthodox homing genetic element family.</title>
        <authorList>
            <person name="Coughlan A.Y."/>
            <person name="Lombardi L."/>
            <person name="Braun-Galleani S."/>
            <person name="Martos A.R."/>
            <person name="Galeote V."/>
            <person name="Bigey F."/>
            <person name="Dequin S."/>
            <person name="Byrne K.P."/>
            <person name="Wolfe K.H."/>
        </authorList>
    </citation>
    <scope>NUCLEOTIDE SEQUENCE [LARGE SCALE GENOMIC DNA]</scope>
    <source>
        <strain evidence="4 5">CBS2947</strain>
    </source>
</reference>
<feature type="region of interest" description="Disordered" evidence="2">
    <location>
        <begin position="1894"/>
        <end position="1955"/>
    </location>
</feature>
<keyword evidence="5" id="KW-1185">Reference proteome</keyword>
<dbReference type="GO" id="GO:0005543">
    <property type="term" value="F:phospholipid binding"/>
    <property type="evidence" value="ECO:0007669"/>
    <property type="project" value="InterPro"/>
</dbReference>
<proteinExistence type="predicted"/>
<accession>A0A7H9HXA6</accession>
<feature type="region of interest" description="Disordered" evidence="2">
    <location>
        <begin position="1969"/>
        <end position="1991"/>
    </location>
</feature>
<feature type="coiled-coil region" evidence="1">
    <location>
        <begin position="148"/>
        <end position="210"/>
    </location>
</feature>
<dbReference type="OrthoDB" id="2149224at2759"/>
<dbReference type="SUPFAM" id="SSF50729">
    <property type="entry name" value="PH domain-like"/>
    <property type="match status" value="1"/>
</dbReference>
<dbReference type="InterPro" id="IPR001849">
    <property type="entry name" value="PH_domain"/>
</dbReference>
<dbReference type="SMART" id="SM00233">
    <property type="entry name" value="PH"/>
    <property type="match status" value="1"/>
</dbReference>
<protein>
    <recommendedName>
        <fullName evidence="3">PH domain-containing protein</fullName>
    </recommendedName>
</protein>
<feature type="coiled-coil region" evidence="1">
    <location>
        <begin position="81"/>
        <end position="122"/>
    </location>
</feature>
<organism evidence="4 5">
    <name type="scientific">Torulaspora globosa</name>
    <dbReference type="NCBI Taxonomy" id="48254"/>
    <lineage>
        <taxon>Eukaryota</taxon>
        <taxon>Fungi</taxon>
        <taxon>Dikarya</taxon>
        <taxon>Ascomycota</taxon>
        <taxon>Saccharomycotina</taxon>
        <taxon>Saccharomycetes</taxon>
        <taxon>Saccharomycetales</taxon>
        <taxon>Saccharomycetaceae</taxon>
        <taxon>Torulaspora</taxon>
    </lineage>
</organism>
<dbReference type="InterPro" id="IPR024774">
    <property type="entry name" value="PH_dom-Mcp5-type"/>
</dbReference>
<dbReference type="PANTHER" id="PTHR28190:SF1">
    <property type="entry name" value="NUCLEAR MIGRATION PROTEIN NUM1"/>
    <property type="match status" value="1"/>
</dbReference>
<feature type="region of interest" description="Disordered" evidence="2">
    <location>
        <begin position="273"/>
        <end position="302"/>
    </location>
</feature>
<dbReference type="Proteomes" id="UP000510647">
    <property type="component" value="Chromosome 8"/>
</dbReference>
<dbReference type="GO" id="GO:0015631">
    <property type="term" value="F:tubulin binding"/>
    <property type="evidence" value="ECO:0007669"/>
    <property type="project" value="TreeGrafter"/>
</dbReference>
<dbReference type="GO" id="GO:0005938">
    <property type="term" value="C:cell cortex"/>
    <property type="evidence" value="ECO:0007669"/>
    <property type="project" value="InterPro"/>
</dbReference>
<dbReference type="Pfam" id="PF12814">
    <property type="entry name" value="Mcp5_PH"/>
    <property type="match status" value="1"/>
</dbReference>
<feature type="compositionally biased region" description="Basic and acidic residues" evidence="2">
    <location>
        <begin position="222"/>
        <end position="242"/>
    </location>
</feature>
<evidence type="ECO:0000259" key="3">
    <source>
        <dbReference type="SMART" id="SM00233"/>
    </source>
</evidence>
<dbReference type="GO" id="GO:0005739">
    <property type="term" value="C:mitochondrion"/>
    <property type="evidence" value="ECO:0007669"/>
    <property type="project" value="TreeGrafter"/>
</dbReference>
<feature type="compositionally biased region" description="Polar residues" evidence="2">
    <location>
        <begin position="1975"/>
        <end position="1991"/>
    </location>
</feature>
<sequence>MSHPHRRESLLTQLESMHKQLNDETRKKWSHNNVNERNGAGSGVLSRNERNSMPMFAGSSSHSGLLASNNSQDMSFVMGLSENLLVECRRLQAENESKKRKLETVKQDHEELKGKFQKLNNTHQIVVKELQSLRDTSWDLESKLQSVSVESRNLREKLNKNNRNLKLEAESAKQFKTDLEVSKLQLANLEKQLESTKNQHMAQLAELRKHVCELNDENDALHLKNRESNEKLQKSMDLEHSTSEALRSAQRDLKSANDIIAQLRVQIKAVDVASETQEEGRDGSRFGNNLSNDSEFSDVSERQAKEKMVLAENTPVTCQCQLVADLPDSEHDKLCAVSGNSLVQEDTNQDSVSNGSFPEQVEKIDHMAALLKDSGYAVIALTEYNDMMDKLKEYEKSTSEEIGFTIIDDTLYLQIQKNISGTSLAYLKQMAQKGEIEALLRWLANKRDTVLLDKKEAEKLERCFTAPTREFLDEKATSLGYRLIERDRFDEISRTFDNPSDDYLNQKANARGLSTVPSTELTQLIKTVETPDHEFLSKKASDLGYRLVQEDELRRLESTVHCPSLEFLKTKAKEKEYAVMDNRSYDTLVQQTTHPDLEFLKGKAAVQGYELMDKRLHDETQRKLLEPTQNELSEMASRVNCVVLLASEYEHMNALLKNPSCSYLQEKAQEQGLSLIPAVELERLKNMPKDKSEVFSMVRSFGFVPVSLSELEASKNSSLDNASLSDLKTRMRDMGYIAITEEEYKRYQCFNKESEFGEQGQTLAHCTKHGLDHEYETSDCEISGISLKEHISALRSHGYAAVAQSNCQQPESQLTSYASDHEIECLHKKASVPISKDTHAKLEHILDAPYVEYPESKENLSQPSLVSPKGLADNESKELSPTIEYLCAKAQEIGYGLLKLEDLNEMERKLSYMSCQKLDDFASDKKWMLVSEEEYYQTKNRLENPSIQELQAKSLQLGYIMLSVTEYDGMQREKIRPSEEYLAQKALNYNKLLVERTSYEALLLETNNPSEGFLIKHAASLGKVLVSESNYNEALERLTAPTHEFLVEKAANIGFALVTFEQMETFKALRKFQKMLEKSGFELTTTAEHDVLLNYTEISTGQGCEVKNGCRLAAEGTTAVQKIDEPLDIMKIMRSGSFVLLDKESYQSMLDACIKKVTKREVFDVCSKFNMMAIPSEEYEELIKEPTVDEIRTMAARHASVVVMRERFDMLKAQAEDPPDETIERCADRKGMVLVKRSDYESLMQRCNNPTKLEIEKQAEKLGMIAVASERYEHLLKELKNNSSSATPSPSSKVQAGRQYFEQVIRNQNKQSDKLYGPTKTLGFVTLSNEEYKKLKENQKSYTLTKTDIYKGAKEFSLAVLPLEEYKALLRKKLVRAQYEHDSPEESTANLDMKVVTFRMDSPTPLARKSVGGSPLRFHDQPSIALLDDYAACSEVRSNDTLDNHMQHDHSDQEIFISSVASTIFPSTQSPSRNSKDLAEEASTRSDAMLVSSCDAQCSDQVQSAQKERPLELEQQQVPELIDASNSREDNYLDDFTDLDEDTLIKEAKKKDLVLITRVDYEKFLAAAESTTTREALETEASKLNLVVLEKQEYKELLDKHEIDVCYVEKLARQFGLRAIPKEYLRQLKTTDTLTVDNVEEQIADLNCFAPTASKFDNQNEKAMAQRDEITQESISSKSSLFKLEAEPKIIETALKDESSNEQVEDLHMHNTIESLPEPAPVAYKSDEQNEFNCDSDIGIKDKEMPADLSADDILRWAPRFKLVPIELEHFEQIKEELSNPTLAVEEIMEQAKQHNLVAIPADVYEELRNSSKDGEQDIKTVEMKSANDDCEKDMTFDAAIAQLKVIADRFHLFRSPEEALEDYKLFGCSSVVVLPDVYYNELLHSQRELAKKVTEEKTRSKNQMLGSKVSPTKPKAHNLSQPAHNGGSKVRKQTSMSSPKSPAQSATVNAQKAPIKLPKSLSHSAAFMSKHSRGSSVARNNSTASSSIERSNSMGALSLATVASLSEPSIIPALTQTVIGEYLYKYYQYFGPFGLNSRHERFFWVHPYTLTLYWSTTNPVLSNPANHKTKCAAIISVESVVDTNPYPAGLYHKSIIITTDNKTIKITCATRQRHNIWYNSLRYLVQRNMEGISLEAIADDPSDTMYSGKIFPLPGENSKSASRRLSSSRRSVRARIPKSTSMPMKKND</sequence>
<evidence type="ECO:0000256" key="1">
    <source>
        <dbReference type="SAM" id="Coils"/>
    </source>
</evidence>